<organism evidence="2 3">
    <name type="scientific">Sphingobacterium zhuxiongii</name>
    <dbReference type="NCBI Taxonomy" id="2662364"/>
    <lineage>
        <taxon>Bacteria</taxon>
        <taxon>Pseudomonadati</taxon>
        <taxon>Bacteroidota</taxon>
        <taxon>Sphingobacteriia</taxon>
        <taxon>Sphingobacteriales</taxon>
        <taxon>Sphingobacteriaceae</taxon>
        <taxon>Sphingobacterium</taxon>
    </lineage>
</organism>
<dbReference type="AlphaFoldDB" id="A0A5Q0QC17"/>
<keyword evidence="1" id="KW-0732">Signal</keyword>
<evidence type="ECO:0000313" key="2">
    <source>
        <dbReference type="EMBL" id="QGA26411.1"/>
    </source>
</evidence>
<keyword evidence="3" id="KW-1185">Reference proteome</keyword>
<dbReference type="Proteomes" id="UP000326921">
    <property type="component" value="Chromosome"/>
</dbReference>
<name>A0A5Q0QC17_9SPHI</name>
<proteinExistence type="predicted"/>
<accession>A0A5Q0QC17</accession>
<sequence length="474" mass="51352">MVMKRYRFLFYASMLLFLFLQACKEQDVKFSGSNAKFQAIQIQKFDYENSRGLGTVYKGEYNEAGDTVYFHVTYFPDETAPSATDWQIQGSLAQGVLVRPALGGVKDLSQPLNLEITASDGVAKSNVVLKLLVYQIEYGDLDYGFGRYNKLFEKNAAALGLTADNQRNFAVVDDYLVVGNGASDLLVFNKRTGEKSTTKIQKPAGLNVWSVFTDEDGILHASNGVNFSGTSSGTLTIYRWKNGINAAPELFHQMSTAGFAVSGASYISNAAIKGSSSKDAQIMFDIDGRGRGENKALRLAVVAGKVEGAPDLFTKPVNSVWNGKVVPMSSTSRAPFVGAMLGFPPSMGVQSNSGVSMFTVNAANSNFLNMLIGGLHYFEFNHAKYLAVSTVNWGSDYRLLIFNMDDLSLVASSKENASEYESFNVFSEDLLMKNVASAGDVTVQVQPDGKTALVYVLGVQSGIAAYELTIVGGK</sequence>
<feature type="chain" id="PRO_5025055062" evidence="1">
    <location>
        <begin position="25"/>
        <end position="474"/>
    </location>
</feature>
<protein>
    <submittedName>
        <fullName evidence="2">DUF5018 domain-containing protein</fullName>
    </submittedName>
</protein>
<evidence type="ECO:0000313" key="3">
    <source>
        <dbReference type="Proteomes" id="UP000326921"/>
    </source>
</evidence>
<reference evidence="2 3" key="1">
    <citation type="submission" date="2019-10" db="EMBL/GenBank/DDBJ databases">
        <authorList>
            <person name="Dong K."/>
        </authorList>
    </citation>
    <scope>NUCLEOTIDE SEQUENCE [LARGE SCALE GENOMIC DNA]</scope>
    <source>
        <strain evidence="3">dk4302</strain>
    </source>
</reference>
<dbReference type="KEGG" id="sphe:GFH32_08755"/>
<feature type="signal peptide" evidence="1">
    <location>
        <begin position="1"/>
        <end position="24"/>
    </location>
</feature>
<dbReference type="PROSITE" id="PS51257">
    <property type="entry name" value="PROKAR_LIPOPROTEIN"/>
    <property type="match status" value="1"/>
</dbReference>
<dbReference type="EMBL" id="CP045652">
    <property type="protein sequence ID" value="QGA26411.1"/>
    <property type="molecule type" value="Genomic_DNA"/>
</dbReference>
<evidence type="ECO:0000256" key="1">
    <source>
        <dbReference type="SAM" id="SignalP"/>
    </source>
</evidence>
<gene>
    <name evidence="2" type="ORF">GFH32_08755</name>
</gene>